<dbReference type="PANTHER" id="PTHR43182:SF1">
    <property type="entry name" value="COBALT-PRECORRIN-7 C(5)-METHYLTRANSFERASE"/>
    <property type="match status" value="1"/>
</dbReference>
<sequence>MNEIIVAGIGPGHPDYMLPAAARAIREAQVLVGGRRALSQFAREGQRTMAVTGDIAAVMQFIREALATSSVVVIVSGDPGYYSLLDALRRHFSTACIRVIPGLSAMQLAFARLALPWHEARLLSFHGRKPAAERLAYQSGSVLGMLTDRTFTSKTIPAVLLANGWPPETRLFICARLSYEDERIEETTLAEAPALPETGSCILIAVDAKMEEGEGGGWQ</sequence>
<dbReference type="RefSeq" id="WP_118176733.1">
    <property type="nucleotide sequence ID" value="NZ_QRHE01000013.1"/>
</dbReference>
<dbReference type="Pfam" id="PF00590">
    <property type="entry name" value="TP_methylase"/>
    <property type="match status" value="1"/>
</dbReference>
<evidence type="ECO:0000256" key="3">
    <source>
        <dbReference type="ARBA" id="ARBA00022603"/>
    </source>
</evidence>
<gene>
    <name evidence="7" type="primary">cbiE</name>
    <name evidence="7" type="ORF">DW674_10415</name>
</gene>
<dbReference type="InterPro" id="IPR050714">
    <property type="entry name" value="Cobalamin_biosynth_MTase"/>
</dbReference>
<dbReference type="InterPro" id="IPR000878">
    <property type="entry name" value="4pyrrol_Mease"/>
</dbReference>
<evidence type="ECO:0000256" key="4">
    <source>
        <dbReference type="ARBA" id="ARBA00022679"/>
    </source>
</evidence>
<keyword evidence="5" id="KW-0949">S-adenosyl-L-methionine</keyword>
<evidence type="ECO:0000256" key="2">
    <source>
        <dbReference type="ARBA" id="ARBA00022573"/>
    </source>
</evidence>
<feature type="domain" description="Tetrapyrrole methylase" evidence="6">
    <location>
        <begin position="4"/>
        <end position="192"/>
    </location>
</feature>
<dbReference type="Gene3D" id="3.40.1010.10">
    <property type="entry name" value="Cobalt-precorrin-4 Transmethylase, Domain 1"/>
    <property type="match status" value="1"/>
</dbReference>
<comment type="caution">
    <text evidence="7">The sequence shown here is derived from an EMBL/GenBank/DDBJ whole genome shotgun (WGS) entry which is preliminary data.</text>
</comment>
<keyword evidence="4 7" id="KW-0808">Transferase</keyword>
<dbReference type="UniPathway" id="UPA00148"/>
<dbReference type="GO" id="GO:0009236">
    <property type="term" value="P:cobalamin biosynthetic process"/>
    <property type="evidence" value="ECO:0007669"/>
    <property type="project" value="UniProtKB-UniPathway"/>
</dbReference>
<dbReference type="InterPro" id="IPR035996">
    <property type="entry name" value="4pyrrol_Methylase_sf"/>
</dbReference>
<evidence type="ECO:0000259" key="6">
    <source>
        <dbReference type="Pfam" id="PF00590"/>
    </source>
</evidence>
<keyword evidence="2" id="KW-0169">Cobalamin biosynthesis</keyword>
<dbReference type="CDD" id="cd11644">
    <property type="entry name" value="Precorrin-6Y-MT"/>
    <property type="match status" value="1"/>
</dbReference>
<accession>A0A414NUQ3</accession>
<dbReference type="GO" id="GO:0008276">
    <property type="term" value="F:protein methyltransferase activity"/>
    <property type="evidence" value="ECO:0007669"/>
    <property type="project" value="InterPro"/>
</dbReference>
<evidence type="ECO:0000256" key="5">
    <source>
        <dbReference type="ARBA" id="ARBA00022691"/>
    </source>
</evidence>
<dbReference type="GO" id="GO:0032259">
    <property type="term" value="P:methylation"/>
    <property type="evidence" value="ECO:0007669"/>
    <property type="project" value="UniProtKB-KW"/>
</dbReference>
<protein>
    <submittedName>
        <fullName evidence="7">Precorrin-6y C5,15-methyltransferase (Decarboxylating) subunit CbiE</fullName>
    </submittedName>
</protein>
<keyword evidence="3 7" id="KW-0489">Methyltransferase</keyword>
<dbReference type="PANTHER" id="PTHR43182">
    <property type="entry name" value="COBALT-PRECORRIN-6B C(15)-METHYLTRANSFERASE (DECARBOXYLATING)"/>
    <property type="match status" value="1"/>
</dbReference>
<evidence type="ECO:0000256" key="1">
    <source>
        <dbReference type="ARBA" id="ARBA00004953"/>
    </source>
</evidence>
<dbReference type="NCBIfam" id="TIGR02467">
    <property type="entry name" value="CbiE"/>
    <property type="match status" value="1"/>
</dbReference>
<evidence type="ECO:0000313" key="8">
    <source>
        <dbReference type="Proteomes" id="UP000283442"/>
    </source>
</evidence>
<dbReference type="InterPro" id="IPR012818">
    <property type="entry name" value="CbiE"/>
</dbReference>
<organism evidence="7 8">
    <name type="scientific">Mitsuokella multacida</name>
    <dbReference type="NCBI Taxonomy" id="52226"/>
    <lineage>
        <taxon>Bacteria</taxon>
        <taxon>Bacillati</taxon>
        <taxon>Bacillota</taxon>
        <taxon>Negativicutes</taxon>
        <taxon>Selenomonadales</taxon>
        <taxon>Selenomonadaceae</taxon>
        <taxon>Mitsuokella</taxon>
    </lineage>
</organism>
<reference evidence="7 8" key="1">
    <citation type="submission" date="2018-08" db="EMBL/GenBank/DDBJ databases">
        <title>A genome reference for cultivated species of the human gut microbiota.</title>
        <authorList>
            <person name="Zou Y."/>
            <person name="Xue W."/>
            <person name="Luo G."/>
        </authorList>
    </citation>
    <scope>NUCLEOTIDE SEQUENCE [LARGE SCALE GENOMIC DNA]</scope>
    <source>
        <strain evidence="7 8">AM25-21AC</strain>
    </source>
</reference>
<dbReference type="InterPro" id="IPR014776">
    <property type="entry name" value="4pyrrole_Mease_sub2"/>
</dbReference>
<dbReference type="SUPFAM" id="SSF53790">
    <property type="entry name" value="Tetrapyrrole methylase"/>
    <property type="match status" value="1"/>
</dbReference>
<dbReference type="InterPro" id="IPR014777">
    <property type="entry name" value="4pyrrole_Mease_sub1"/>
</dbReference>
<dbReference type="AlphaFoldDB" id="A0A414NUQ3"/>
<dbReference type="Proteomes" id="UP000283442">
    <property type="component" value="Unassembled WGS sequence"/>
</dbReference>
<dbReference type="Gene3D" id="3.30.950.10">
    <property type="entry name" value="Methyltransferase, Cobalt-precorrin-4 Transmethylase, Domain 2"/>
    <property type="match status" value="1"/>
</dbReference>
<dbReference type="EMBL" id="QRHE01000013">
    <property type="protein sequence ID" value="RHF50593.1"/>
    <property type="molecule type" value="Genomic_DNA"/>
</dbReference>
<evidence type="ECO:0000313" key="7">
    <source>
        <dbReference type="EMBL" id="RHF50593.1"/>
    </source>
</evidence>
<dbReference type="OrthoDB" id="9780707at2"/>
<comment type="pathway">
    <text evidence="1">Cofactor biosynthesis; adenosylcobalamin biosynthesis.</text>
</comment>
<proteinExistence type="predicted"/>
<name>A0A414NUQ3_9FIRM</name>